<accession>A0A2S3I6L7</accession>
<protein>
    <submittedName>
        <fullName evidence="1">Uncharacterized protein</fullName>
    </submittedName>
</protein>
<dbReference type="Proteomes" id="UP000243499">
    <property type="component" value="Chromosome 7"/>
</dbReference>
<gene>
    <name evidence="1" type="ORF">PAHAL_7G145200</name>
</gene>
<organism evidence="1">
    <name type="scientific">Panicum hallii</name>
    <dbReference type="NCBI Taxonomy" id="206008"/>
    <lineage>
        <taxon>Eukaryota</taxon>
        <taxon>Viridiplantae</taxon>
        <taxon>Streptophyta</taxon>
        <taxon>Embryophyta</taxon>
        <taxon>Tracheophyta</taxon>
        <taxon>Spermatophyta</taxon>
        <taxon>Magnoliopsida</taxon>
        <taxon>Liliopsida</taxon>
        <taxon>Poales</taxon>
        <taxon>Poaceae</taxon>
        <taxon>PACMAD clade</taxon>
        <taxon>Panicoideae</taxon>
        <taxon>Panicodae</taxon>
        <taxon>Paniceae</taxon>
        <taxon>Panicinae</taxon>
        <taxon>Panicum</taxon>
        <taxon>Panicum sect. Panicum</taxon>
    </lineage>
</organism>
<dbReference type="EMBL" id="CM008052">
    <property type="protein sequence ID" value="PAN38086.1"/>
    <property type="molecule type" value="Genomic_DNA"/>
</dbReference>
<dbReference type="AlphaFoldDB" id="A0A2S3I6L7"/>
<name>A0A2S3I6L7_9POAL</name>
<dbReference type="Gramene" id="PAN38086">
    <property type="protein sequence ID" value="PAN38086"/>
    <property type="gene ID" value="PAHAL_7G145200"/>
</dbReference>
<proteinExistence type="predicted"/>
<reference evidence="1" key="1">
    <citation type="submission" date="2018-04" db="EMBL/GenBank/DDBJ databases">
        <title>WGS assembly of Panicum hallii.</title>
        <authorList>
            <person name="Lovell J."/>
            <person name="Jenkins J."/>
            <person name="Lowry D."/>
            <person name="Mamidi S."/>
            <person name="Sreedasyam A."/>
            <person name="Weng X."/>
            <person name="Barry K."/>
            <person name="Bonette J."/>
            <person name="Campitelli B."/>
            <person name="Daum C."/>
            <person name="Gordon S."/>
            <person name="Gould B."/>
            <person name="Lipzen A."/>
            <person name="Macqueen A."/>
            <person name="Palacio-Mejia J."/>
            <person name="Plott C."/>
            <person name="Shakirov E."/>
            <person name="Shu S."/>
            <person name="Yoshinaga Y."/>
            <person name="Zane M."/>
            <person name="Rokhsar D."/>
            <person name="Grimwood J."/>
            <person name="Schmutz J."/>
            <person name="Juenger T."/>
        </authorList>
    </citation>
    <scope>NUCLEOTIDE SEQUENCE [LARGE SCALE GENOMIC DNA]</scope>
    <source>
        <strain evidence="1">FIL2</strain>
    </source>
</reference>
<sequence length="119" mass="13566">MVLCDTLQNQPGLCGIVCPCIETRFWLPLHMPLVVLLQRHRQALQRRGLAHLLIKRLLKNFSLLSKLEMTVAAVTMVQMLLIRPAQIRMHEQSSSCSFCLHQLRPLLCFCASSMDLQAV</sequence>
<evidence type="ECO:0000313" key="1">
    <source>
        <dbReference type="EMBL" id="PAN38086.1"/>
    </source>
</evidence>